<sequence length="167" mass="19025">MSKWHIFSDDASNYRWEDIGLVSLSKLDDDPKGTPIAPYPSMADLLLEGSSKLIENDDRGVDKYPMFRTEFGNSVALKESSIAKAVSILNEDEVASTVTPCERSLSVSSEALKRARTLLGEPEVRDLFGEMDEEFLHIEFTRRKNLTIRRQTRKTTFLRPFPTNEHN</sequence>
<proteinExistence type="predicted"/>
<dbReference type="AlphaFoldDB" id="A0A6A2Y0E5"/>
<evidence type="ECO:0000313" key="1">
    <source>
        <dbReference type="EMBL" id="KAE8668576.1"/>
    </source>
</evidence>
<reference evidence="1" key="1">
    <citation type="submission" date="2019-09" db="EMBL/GenBank/DDBJ databases">
        <title>Draft genome information of white flower Hibiscus syriacus.</title>
        <authorList>
            <person name="Kim Y.-M."/>
        </authorList>
    </citation>
    <scope>NUCLEOTIDE SEQUENCE [LARGE SCALE GENOMIC DNA]</scope>
    <source>
        <strain evidence="1">YM2019G1</strain>
    </source>
</reference>
<dbReference type="EMBL" id="VEPZ02001545">
    <property type="protein sequence ID" value="KAE8668576.1"/>
    <property type="molecule type" value="Genomic_DNA"/>
</dbReference>
<dbReference type="Proteomes" id="UP000436088">
    <property type="component" value="Unassembled WGS sequence"/>
</dbReference>
<evidence type="ECO:0000313" key="2">
    <source>
        <dbReference type="Proteomes" id="UP000436088"/>
    </source>
</evidence>
<name>A0A6A2Y0E5_HIBSY</name>
<keyword evidence="2" id="KW-1185">Reference proteome</keyword>
<organism evidence="1 2">
    <name type="scientific">Hibiscus syriacus</name>
    <name type="common">Rose of Sharon</name>
    <dbReference type="NCBI Taxonomy" id="106335"/>
    <lineage>
        <taxon>Eukaryota</taxon>
        <taxon>Viridiplantae</taxon>
        <taxon>Streptophyta</taxon>
        <taxon>Embryophyta</taxon>
        <taxon>Tracheophyta</taxon>
        <taxon>Spermatophyta</taxon>
        <taxon>Magnoliopsida</taxon>
        <taxon>eudicotyledons</taxon>
        <taxon>Gunneridae</taxon>
        <taxon>Pentapetalae</taxon>
        <taxon>rosids</taxon>
        <taxon>malvids</taxon>
        <taxon>Malvales</taxon>
        <taxon>Malvaceae</taxon>
        <taxon>Malvoideae</taxon>
        <taxon>Hibiscus</taxon>
    </lineage>
</organism>
<protein>
    <submittedName>
        <fullName evidence="1">Uncharacterized protein</fullName>
    </submittedName>
</protein>
<accession>A0A6A2Y0E5</accession>
<gene>
    <name evidence="1" type="ORF">F3Y22_tig00112293pilonHSYRG00250</name>
</gene>
<comment type="caution">
    <text evidence="1">The sequence shown here is derived from an EMBL/GenBank/DDBJ whole genome shotgun (WGS) entry which is preliminary data.</text>
</comment>